<evidence type="ECO:0000313" key="3">
    <source>
        <dbReference type="Proteomes" id="UP000321275"/>
    </source>
</evidence>
<protein>
    <submittedName>
        <fullName evidence="2">Methyltransferase</fullName>
    </submittedName>
</protein>
<comment type="caution">
    <text evidence="2">The sequence shown here is derived from an EMBL/GenBank/DDBJ whole genome shotgun (WGS) entry which is preliminary data.</text>
</comment>
<dbReference type="EMBL" id="BJUK01000014">
    <property type="protein sequence ID" value="GEK47311.1"/>
    <property type="molecule type" value="Genomic_DNA"/>
</dbReference>
<dbReference type="CDD" id="cd02440">
    <property type="entry name" value="AdoMet_MTases"/>
    <property type="match status" value="1"/>
</dbReference>
<keyword evidence="2" id="KW-0489">Methyltransferase</keyword>
<dbReference type="OrthoDB" id="9804312at2"/>
<organism evidence="2 3">
    <name type="scientific">Bisbaumannia pacifica</name>
    <dbReference type="NCBI Taxonomy" id="77098"/>
    <lineage>
        <taxon>Bacteria</taxon>
        <taxon>Pseudomonadati</taxon>
        <taxon>Pseudomonadota</taxon>
        <taxon>Gammaproteobacteria</taxon>
        <taxon>Oceanospirillales</taxon>
        <taxon>Halomonadaceae</taxon>
        <taxon>Bisbaumannia</taxon>
    </lineage>
</organism>
<dbReference type="Gene3D" id="2.20.130.10">
    <property type="entry name" value="CAC2371-like domains"/>
    <property type="match status" value="1"/>
</dbReference>
<proteinExistence type="predicted"/>
<dbReference type="RefSeq" id="WP_146802631.1">
    <property type="nucleotide sequence ID" value="NZ_BJUK01000014.1"/>
</dbReference>
<dbReference type="InterPro" id="IPR029063">
    <property type="entry name" value="SAM-dependent_MTases_sf"/>
</dbReference>
<dbReference type="Gene3D" id="3.40.50.150">
    <property type="entry name" value="Vaccinia Virus protein VP39"/>
    <property type="match status" value="1"/>
</dbReference>
<evidence type="ECO:0000259" key="1">
    <source>
        <dbReference type="Pfam" id="PF13649"/>
    </source>
</evidence>
<dbReference type="Proteomes" id="UP000321275">
    <property type="component" value="Unassembled WGS sequence"/>
</dbReference>
<keyword evidence="3" id="KW-1185">Reference proteome</keyword>
<dbReference type="SUPFAM" id="SSF53335">
    <property type="entry name" value="S-adenosyl-L-methionine-dependent methyltransferases"/>
    <property type="match status" value="1"/>
</dbReference>
<gene>
    <name evidence="2" type="ORF">HPA02_15940</name>
</gene>
<dbReference type="GO" id="GO:0008168">
    <property type="term" value="F:methyltransferase activity"/>
    <property type="evidence" value="ECO:0007669"/>
    <property type="project" value="UniProtKB-KW"/>
</dbReference>
<accession>A0A510X8J4</accession>
<evidence type="ECO:0000313" key="2">
    <source>
        <dbReference type="EMBL" id="GEK47311.1"/>
    </source>
</evidence>
<keyword evidence="2" id="KW-0808">Transferase</keyword>
<sequence length="253" mass="28124">MDNKYGSLASWVYHVDKPIGRSFGDVEFYLSCLKGTSGPILEPAVGNGRFLIPLLEAGHVVHGFDASPHMLDICKKEISIRNLVDNVSKKNFENFVYGEKFSAVVMPAGSIQLIKSPVACLGFLKRLKDCLSESGKIVVDIDSLSCMIDSGPTSRMWDLGIDMLTLTESRVKTSYLHQTTVSQLKYEHWSSGSLVSSELETFSLRFWGVFEFKSLLHEAGFKDVSITLDYKYPFSMIDGDEASGEVITFEAFS</sequence>
<reference evidence="2 3" key="1">
    <citation type="submission" date="2019-07" db="EMBL/GenBank/DDBJ databases">
        <title>Whole genome shotgun sequence of Halomonas pacifica NBRC 102220.</title>
        <authorList>
            <person name="Hosoyama A."/>
            <person name="Uohara A."/>
            <person name="Ohji S."/>
            <person name="Ichikawa N."/>
        </authorList>
    </citation>
    <scope>NUCLEOTIDE SEQUENCE [LARGE SCALE GENOMIC DNA]</scope>
    <source>
        <strain evidence="2 3">NBRC 102220</strain>
    </source>
</reference>
<name>A0A510X8J4_9GAMM</name>
<dbReference type="Pfam" id="PF13649">
    <property type="entry name" value="Methyltransf_25"/>
    <property type="match status" value="1"/>
</dbReference>
<feature type="domain" description="Methyltransferase" evidence="1">
    <location>
        <begin position="40"/>
        <end position="134"/>
    </location>
</feature>
<dbReference type="InterPro" id="IPR041698">
    <property type="entry name" value="Methyltransf_25"/>
</dbReference>
<dbReference type="AlphaFoldDB" id="A0A510X8J4"/>
<dbReference type="GO" id="GO:0032259">
    <property type="term" value="P:methylation"/>
    <property type="evidence" value="ECO:0007669"/>
    <property type="project" value="UniProtKB-KW"/>
</dbReference>